<dbReference type="AlphaFoldDB" id="A0A6J4PVD8"/>
<evidence type="ECO:0000256" key="1">
    <source>
        <dbReference type="SAM" id="MobiDB-lite"/>
    </source>
</evidence>
<feature type="non-terminal residue" evidence="2">
    <location>
        <position position="1"/>
    </location>
</feature>
<proteinExistence type="predicted"/>
<gene>
    <name evidence="2" type="ORF">AVDCRST_MAG64-2995</name>
</gene>
<protein>
    <submittedName>
        <fullName evidence="2">Uncharacterized protein</fullName>
    </submittedName>
</protein>
<evidence type="ECO:0000313" key="2">
    <source>
        <dbReference type="EMBL" id="CAA9422842.1"/>
    </source>
</evidence>
<reference evidence="2" key="1">
    <citation type="submission" date="2020-02" db="EMBL/GenBank/DDBJ databases">
        <authorList>
            <person name="Meier V. D."/>
        </authorList>
    </citation>
    <scope>NUCLEOTIDE SEQUENCE</scope>
    <source>
        <strain evidence="2">AVDCRST_MAG64</strain>
    </source>
</reference>
<accession>A0A6J4PVD8</accession>
<organism evidence="2">
    <name type="scientific">uncultured Phycisphaerae bacterium</name>
    <dbReference type="NCBI Taxonomy" id="904963"/>
    <lineage>
        <taxon>Bacteria</taxon>
        <taxon>Pseudomonadati</taxon>
        <taxon>Planctomycetota</taxon>
        <taxon>Phycisphaerae</taxon>
        <taxon>environmental samples</taxon>
    </lineage>
</organism>
<dbReference type="EMBL" id="CADCUQ010000684">
    <property type="protein sequence ID" value="CAA9422842.1"/>
    <property type="molecule type" value="Genomic_DNA"/>
</dbReference>
<feature type="compositionally biased region" description="Basic and acidic residues" evidence="1">
    <location>
        <begin position="1"/>
        <end position="17"/>
    </location>
</feature>
<name>A0A6J4PVD8_9BACT</name>
<feature type="non-terminal residue" evidence="2">
    <location>
        <position position="61"/>
    </location>
</feature>
<sequence>DRRAGERGREPRPPDRRSRLRTVFTGILPRRASHDRRLRCAGCHARPGEAPDPVSRDPLHV</sequence>
<feature type="region of interest" description="Disordered" evidence="1">
    <location>
        <begin position="1"/>
        <end position="21"/>
    </location>
</feature>